<name>A0A5M9ZVB9_9BIFI</name>
<dbReference type="RefSeq" id="WP_150380633.1">
    <property type="nucleotide sequence ID" value="NZ_RZUI01000002.1"/>
</dbReference>
<evidence type="ECO:0000313" key="2">
    <source>
        <dbReference type="Proteomes" id="UP000412028"/>
    </source>
</evidence>
<sequence>MSDMRLYLTNGNGVRLGMDDPDMSLITYPDAPTVLTISLSDQQCARLEQLLHEYTHRQQTGKDQE</sequence>
<dbReference type="EMBL" id="RZUI01000002">
    <property type="protein sequence ID" value="KAA8831445.1"/>
    <property type="molecule type" value="Genomic_DNA"/>
</dbReference>
<gene>
    <name evidence="1" type="ORF">EMO89_01530</name>
</gene>
<reference evidence="1 2" key="1">
    <citation type="journal article" date="2019" name="Syst. Appl. Microbiol.">
        <title>Characterization of Bifidobacterium species in feaces of the Egyptian fruit bat: Description of B. vespertilionis sp. nov. and B. rousetti sp. nov.</title>
        <authorList>
            <person name="Modesto M."/>
            <person name="Satti M."/>
            <person name="Watanabe K."/>
            <person name="Puglisi E."/>
            <person name="Morelli L."/>
            <person name="Huang C.-H."/>
            <person name="Liou J.-S."/>
            <person name="Miyashita M."/>
            <person name="Tamura T."/>
            <person name="Saito S."/>
            <person name="Mori K."/>
            <person name="Huang L."/>
            <person name="Sciavilla P."/>
            <person name="Sandri C."/>
            <person name="Spiezio C."/>
            <person name="Vitali F."/>
            <person name="Cavalieri D."/>
            <person name="Perpetuini G."/>
            <person name="Tofalo R."/>
            <person name="Bonetti A."/>
            <person name="Arita M."/>
            <person name="Mattarelli P."/>
        </authorList>
    </citation>
    <scope>NUCLEOTIDE SEQUENCE [LARGE SCALE GENOMIC DNA]</scope>
    <source>
        <strain evidence="1 2">RST7</strain>
    </source>
</reference>
<organism evidence="1 2">
    <name type="scientific">Bifidobacterium tissieri</name>
    <dbReference type="NCBI Taxonomy" id="1630162"/>
    <lineage>
        <taxon>Bacteria</taxon>
        <taxon>Bacillati</taxon>
        <taxon>Actinomycetota</taxon>
        <taxon>Actinomycetes</taxon>
        <taxon>Bifidobacteriales</taxon>
        <taxon>Bifidobacteriaceae</taxon>
        <taxon>Bifidobacterium</taxon>
    </lineage>
</organism>
<evidence type="ECO:0000313" key="1">
    <source>
        <dbReference type="EMBL" id="KAA8831445.1"/>
    </source>
</evidence>
<comment type="caution">
    <text evidence="1">The sequence shown here is derived from an EMBL/GenBank/DDBJ whole genome shotgun (WGS) entry which is preliminary data.</text>
</comment>
<protein>
    <submittedName>
        <fullName evidence="1">Uncharacterized protein</fullName>
    </submittedName>
</protein>
<dbReference type="Proteomes" id="UP000412028">
    <property type="component" value="Unassembled WGS sequence"/>
</dbReference>
<proteinExistence type="predicted"/>
<accession>A0A5M9ZVB9</accession>
<dbReference type="AlphaFoldDB" id="A0A5M9ZVB9"/>